<evidence type="ECO:0000313" key="5">
    <source>
        <dbReference type="Proteomes" id="UP001207337"/>
    </source>
</evidence>
<dbReference type="Gene3D" id="3.40.50.300">
    <property type="entry name" value="P-loop containing nucleotide triphosphate hydrolases"/>
    <property type="match status" value="1"/>
</dbReference>
<dbReference type="CDD" id="cd03230">
    <property type="entry name" value="ABC_DR_subfamily_A"/>
    <property type="match status" value="1"/>
</dbReference>
<organism evidence="4 5">
    <name type="scientific">Fodinibius salicampi</name>
    <dbReference type="NCBI Taxonomy" id="1920655"/>
    <lineage>
        <taxon>Bacteria</taxon>
        <taxon>Pseudomonadati</taxon>
        <taxon>Balneolota</taxon>
        <taxon>Balneolia</taxon>
        <taxon>Balneolales</taxon>
        <taxon>Balneolaceae</taxon>
        <taxon>Fodinibius</taxon>
    </lineage>
</organism>
<reference evidence="4 5" key="1">
    <citation type="submission" date="2021-11" db="EMBL/GenBank/DDBJ databases">
        <title>Aliifidinibius sp. nov., a new bacterium isolated from saline soil.</title>
        <authorList>
            <person name="Galisteo C."/>
            <person name="De La Haba R."/>
            <person name="Sanchez-Porro C."/>
            <person name="Ventosa A."/>
        </authorList>
    </citation>
    <scope>NUCLEOTIDE SEQUENCE [LARGE SCALE GENOMIC DNA]</scope>
    <source>
        <strain evidence="4 5">KACC 190600</strain>
    </source>
</reference>
<dbReference type="PANTHER" id="PTHR43038:SF7">
    <property type="entry name" value="ABC TRANSPORT SYSTEM ATP-BINDING PROTEIN"/>
    <property type="match status" value="1"/>
</dbReference>
<name>A0ABT3Q209_9BACT</name>
<dbReference type="PANTHER" id="PTHR43038">
    <property type="entry name" value="ATP-BINDING CASSETTE, SUB-FAMILY H, MEMBER 1"/>
    <property type="match status" value="1"/>
</dbReference>
<evidence type="ECO:0000256" key="2">
    <source>
        <dbReference type="ARBA" id="ARBA00022840"/>
    </source>
</evidence>
<keyword evidence="2 4" id="KW-0067">ATP-binding</keyword>
<evidence type="ECO:0000313" key="4">
    <source>
        <dbReference type="EMBL" id="MCW9714140.1"/>
    </source>
</evidence>
<dbReference type="SUPFAM" id="SSF52540">
    <property type="entry name" value="P-loop containing nucleoside triphosphate hydrolases"/>
    <property type="match status" value="1"/>
</dbReference>
<dbReference type="PROSITE" id="PS50893">
    <property type="entry name" value="ABC_TRANSPORTER_2"/>
    <property type="match status" value="1"/>
</dbReference>
<dbReference type="InterPro" id="IPR003439">
    <property type="entry name" value="ABC_transporter-like_ATP-bd"/>
</dbReference>
<dbReference type="Pfam" id="PF00005">
    <property type="entry name" value="ABC_tran"/>
    <property type="match status" value="1"/>
</dbReference>
<dbReference type="EMBL" id="JAJNDC010000004">
    <property type="protein sequence ID" value="MCW9714140.1"/>
    <property type="molecule type" value="Genomic_DNA"/>
</dbReference>
<keyword evidence="5" id="KW-1185">Reference proteome</keyword>
<protein>
    <submittedName>
        <fullName evidence="4">ABC transporter ATP-binding protein</fullName>
    </submittedName>
</protein>
<dbReference type="RefSeq" id="WP_265791230.1">
    <property type="nucleotide sequence ID" value="NZ_BAABRS010000004.1"/>
</dbReference>
<dbReference type="Proteomes" id="UP001207337">
    <property type="component" value="Unassembled WGS sequence"/>
</dbReference>
<sequence>MTLQVKRLKKTFGPHTVFSDLSFEYSGNTLGIAGSNGSGKSTLLKCLAGLLSPTEGEVNWLENNERISAQIFNQSMGYAAPYINLYDELTVIENLQFLSNIRRHTDSAENIKKWISKTGLSNVEGQPYGTLSTGQQQRLRIAAALFHQPDILLLDEPGSNLDETGRSLVSEIANLYQDPRHLLIIASNDPRELEVCQQIFTVERQQFI</sequence>
<evidence type="ECO:0000256" key="1">
    <source>
        <dbReference type="ARBA" id="ARBA00022741"/>
    </source>
</evidence>
<comment type="caution">
    <text evidence="4">The sequence shown here is derived from an EMBL/GenBank/DDBJ whole genome shotgun (WGS) entry which is preliminary data.</text>
</comment>
<dbReference type="InterPro" id="IPR003593">
    <property type="entry name" value="AAA+_ATPase"/>
</dbReference>
<evidence type="ECO:0000259" key="3">
    <source>
        <dbReference type="PROSITE" id="PS50893"/>
    </source>
</evidence>
<dbReference type="InterPro" id="IPR027417">
    <property type="entry name" value="P-loop_NTPase"/>
</dbReference>
<proteinExistence type="predicted"/>
<dbReference type="GO" id="GO:0005524">
    <property type="term" value="F:ATP binding"/>
    <property type="evidence" value="ECO:0007669"/>
    <property type="project" value="UniProtKB-KW"/>
</dbReference>
<keyword evidence="1" id="KW-0547">Nucleotide-binding</keyword>
<dbReference type="SMART" id="SM00382">
    <property type="entry name" value="AAA"/>
    <property type="match status" value="1"/>
</dbReference>
<gene>
    <name evidence="4" type="ORF">LQ318_14600</name>
</gene>
<accession>A0ABT3Q209</accession>
<feature type="domain" description="ABC transporter" evidence="3">
    <location>
        <begin position="3"/>
        <end position="208"/>
    </location>
</feature>